<dbReference type="PROSITE" id="PS50162">
    <property type="entry name" value="RECA_2"/>
    <property type="match status" value="1"/>
</dbReference>
<dbReference type="Gramene" id="AET5Gv20357200.6">
    <property type="protein sequence ID" value="AET5Gv20357200.6"/>
    <property type="gene ID" value="AET5Gv20357200"/>
</dbReference>
<evidence type="ECO:0000256" key="2">
    <source>
        <dbReference type="ARBA" id="ARBA00022840"/>
    </source>
</evidence>
<dbReference type="GO" id="GO:0000150">
    <property type="term" value="F:DNA strand exchange activity"/>
    <property type="evidence" value="ECO:0007669"/>
    <property type="project" value="TreeGrafter"/>
</dbReference>
<dbReference type="InterPro" id="IPR027417">
    <property type="entry name" value="P-loop_NTPase"/>
</dbReference>
<dbReference type="GO" id="GO:0000730">
    <property type="term" value="P:DNA recombinase assembly"/>
    <property type="evidence" value="ECO:0007669"/>
    <property type="project" value="TreeGrafter"/>
</dbReference>
<evidence type="ECO:0000256" key="3">
    <source>
        <dbReference type="ARBA" id="ARBA00023125"/>
    </source>
</evidence>
<reference evidence="7" key="1">
    <citation type="journal article" date="2014" name="Science">
        <title>Ancient hybridizations among the ancestral genomes of bread wheat.</title>
        <authorList>
            <consortium name="International Wheat Genome Sequencing Consortium,"/>
            <person name="Marcussen T."/>
            <person name="Sandve S.R."/>
            <person name="Heier L."/>
            <person name="Spannagl M."/>
            <person name="Pfeifer M."/>
            <person name="Jakobsen K.S."/>
            <person name="Wulff B.B."/>
            <person name="Steuernagel B."/>
            <person name="Mayer K.F."/>
            <person name="Olsen O.A."/>
        </authorList>
    </citation>
    <scope>NUCLEOTIDE SEQUENCE [LARGE SCALE GENOMIC DNA]</scope>
    <source>
        <strain evidence="7">cv. AL8/78</strain>
    </source>
</reference>
<dbReference type="SUPFAM" id="SSF47794">
    <property type="entry name" value="Rad51 N-terminal domain-like"/>
    <property type="match status" value="1"/>
</dbReference>
<dbReference type="InterPro" id="IPR013632">
    <property type="entry name" value="Rad51_C"/>
</dbReference>
<keyword evidence="1" id="KW-0547">Nucleotide-binding</keyword>
<feature type="compositionally biased region" description="Polar residues" evidence="4">
    <location>
        <begin position="1"/>
        <end position="11"/>
    </location>
</feature>
<evidence type="ECO:0000313" key="6">
    <source>
        <dbReference type="EnsemblPlants" id="AET5Gv20357200.6"/>
    </source>
</evidence>
<feature type="domain" description="RecA family profile 1" evidence="5">
    <location>
        <begin position="139"/>
        <end position="199"/>
    </location>
</feature>
<dbReference type="FunFam" id="1.10.150.20:FF:000043">
    <property type="entry name" value="Meiotic recombination protein DMC1 homolog"/>
    <property type="match status" value="1"/>
</dbReference>
<evidence type="ECO:0000256" key="1">
    <source>
        <dbReference type="ARBA" id="ARBA00022741"/>
    </source>
</evidence>
<reference evidence="6" key="5">
    <citation type="journal article" date="2021" name="G3 (Bethesda)">
        <title>Aegilops tauschii genome assembly Aet v5.0 features greater sequence contiguity and improved annotation.</title>
        <authorList>
            <person name="Wang L."/>
            <person name="Zhu T."/>
            <person name="Rodriguez J.C."/>
            <person name="Deal K.R."/>
            <person name="Dubcovsky J."/>
            <person name="McGuire P.E."/>
            <person name="Lux T."/>
            <person name="Spannagl M."/>
            <person name="Mayer K.F.X."/>
            <person name="Baldrich P."/>
            <person name="Meyers B.C."/>
            <person name="Huo N."/>
            <person name="Gu Y.Q."/>
            <person name="Zhou H."/>
            <person name="Devos K.M."/>
            <person name="Bennetzen J.L."/>
            <person name="Unver T."/>
            <person name="Budak H."/>
            <person name="Gulick P.J."/>
            <person name="Galiba G."/>
            <person name="Kalapos B."/>
            <person name="Nelson D.R."/>
            <person name="Li P."/>
            <person name="You F.M."/>
            <person name="Luo M.C."/>
            <person name="Dvorak J."/>
        </authorList>
    </citation>
    <scope>NUCLEOTIDE SEQUENCE [LARGE SCALE GENOMIC DNA]</scope>
    <source>
        <strain evidence="6">cv. AL8/78</strain>
    </source>
</reference>
<dbReference type="PANTHER" id="PTHR22942">
    <property type="entry name" value="RECA/RAD51/RADA DNA STRAND-PAIRING FAMILY MEMBER"/>
    <property type="match status" value="1"/>
</dbReference>
<feature type="compositionally biased region" description="Low complexity" evidence="4">
    <location>
        <begin position="20"/>
        <end position="30"/>
    </location>
</feature>
<dbReference type="GO" id="GO:0140664">
    <property type="term" value="F:ATP-dependent DNA damage sensor activity"/>
    <property type="evidence" value="ECO:0007669"/>
    <property type="project" value="InterPro"/>
</dbReference>
<dbReference type="GO" id="GO:0006312">
    <property type="term" value="P:mitotic recombination"/>
    <property type="evidence" value="ECO:0007669"/>
    <property type="project" value="TreeGrafter"/>
</dbReference>
<dbReference type="Proteomes" id="UP000015105">
    <property type="component" value="Chromosome 5D"/>
</dbReference>
<dbReference type="GO" id="GO:0005524">
    <property type="term" value="F:ATP binding"/>
    <property type="evidence" value="ECO:0007669"/>
    <property type="project" value="UniProtKB-KW"/>
</dbReference>
<dbReference type="GO" id="GO:0070192">
    <property type="term" value="P:chromosome organization involved in meiotic cell cycle"/>
    <property type="evidence" value="ECO:0007669"/>
    <property type="project" value="TreeGrafter"/>
</dbReference>
<reference evidence="6" key="3">
    <citation type="journal article" date="2017" name="Nature">
        <title>Genome sequence of the progenitor of the wheat D genome Aegilops tauschii.</title>
        <authorList>
            <person name="Luo M.C."/>
            <person name="Gu Y.Q."/>
            <person name="Puiu D."/>
            <person name="Wang H."/>
            <person name="Twardziok S.O."/>
            <person name="Deal K.R."/>
            <person name="Huo N."/>
            <person name="Zhu T."/>
            <person name="Wang L."/>
            <person name="Wang Y."/>
            <person name="McGuire P.E."/>
            <person name="Liu S."/>
            <person name="Long H."/>
            <person name="Ramasamy R.K."/>
            <person name="Rodriguez J.C."/>
            <person name="Van S.L."/>
            <person name="Yuan L."/>
            <person name="Wang Z."/>
            <person name="Xia Z."/>
            <person name="Xiao L."/>
            <person name="Anderson O.D."/>
            <person name="Ouyang S."/>
            <person name="Liang Y."/>
            <person name="Zimin A.V."/>
            <person name="Pertea G."/>
            <person name="Qi P."/>
            <person name="Bennetzen J.L."/>
            <person name="Dai X."/>
            <person name="Dawson M.W."/>
            <person name="Muller H.G."/>
            <person name="Kugler K."/>
            <person name="Rivarola-Duarte L."/>
            <person name="Spannagl M."/>
            <person name="Mayer K.F.X."/>
            <person name="Lu F.H."/>
            <person name="Bevan M.W."/>
            <person name="Leroy P."/>
            <person name="Li P."/>
            <person name="You F.M."/>
            <person name="Sun Q."/>
            <person name="Liu Z."/>
            <person name="Lyons E."/>
            <person name="Wicker T."/>
            <person name="Salzberg S.L."/>
            <person name="Devos K.M."/>
            <person name="Dvorak J."/>
        </authorList>
    </citation>
    <scope>NUCLEOTIDE SEQUENCE [LARGE SCALE GENOMIC DNA]</scope>
    <source>
        <strain evidence="6">cv. AL8/78</strain>
    </source>
</reference>
<dbReference type="InterPro" id="IPR020588">
    <property type="entry name" value="RecA_ATP-bd"/>
</dbReference>
<dbReference type="Gene3D" id="3.40.50.300">
    <property type="entry name" value="P-loop containing nucleotide triphosphate hydrolases"/>
    <property type="match status" value="1"/>
</dbReference>
<dbReference type="EnsemblPlants" id="AET5Gv20357200.6">
    <property type="protein sequence ID" value="AET5Gv20357200.6"/>
    <property type="gene ID" value="AET5Gv20357200"/>
</dbReference>
<evidence type="ECO:0000256" key="4">
    <source>
        <dbReference type="SAM" id="MobiDB-lite"/>
    </source>
</evidence>
<organism evidence="6 7">
    <name type="scientific">Aegilops tauschii subsp. strangulata</name>
    <name type="common">Goatgrass</name>
    <dbReference type="NCBI Taxonomy" id="200361"/>
    <lineage>
        <taxon>Eukaryota</taxon>
        <taxon>Viridiplantae</taxon>
        <taxon>Streptophyta</taxon>
        <taxon>Embryophyta</taxon>
        <taxon>Tracheophyta</taxon>
        <taxon>Spermatophyta</taxon>
        <taxon>Magnoliopsida</taxon>
        <taxon>Liliopsida</taxon>
        <taxon>Poales</taxon>
        <taxon>Poaceae</taxon>
        <taxon>BOP clade</taxon>
        <taxon>Pooideae</taxon>
        <taxon>Triticodae</taxon>
        <taxon>Triticeae</taxon>
        <taxon>Triticinae</taxon>
        <taxon>Aegilops</taxon>
    </lineage>
</organism>
<proteinExistence type="predicted"/>
<accession>A0A453KAG6</accession>
<name>A0A453KAG6_AEGTS</name>
<feature type="region of interest" description="Disordered" evidence="4">
    <location>
        <begin position="1"/>
        <end position="47"/>
    </location>
</feature>
<dbReference type="GO" id="GO:0003697">
    <property type="term" value="F:single-stranded DNA binding"/>
    <property type="evidence" value="ECO:0007669"/>
    <property type="project" value="TreeGrafter"/>
</dbReference>
<dbReference type="GO" id="GO:0000794">
    <property type="term" value="C:condensed nuclear chromosome"/>
    <property type="evidence" value="ECO:0007669"/>
    <property type="project" value="TreeGrafter"/>
</dbReference>
<reference evidence="6" key="4">
    <citation type="submission" date="2019-03" db="UniProtKB">
        <authorList>
            <consortium name="EnsemblPlants"/>
        </authorList>
    </citation>
    <scope>IDENTIFICATION</scope>
</reference>
<dbReference type="GO" id="GO:0003690">
    <property type="term" value="F:double-stranded DNA binding"/>
    <property type="evidence" value="ECO:0007669"/>
    <property type="project" value="TreeGrafter"/>
</dbReference>
<dbReference type="GO" id="GO:0042148">
    <property type="term" value="P:DNA strand invasion"/>
    <property type="evidence" value="ECO:0007669"/>
    <property type="project" value="TreeGrafter"/>
</dbReference>
<keyword evidence="3" id="KW-0238">DNA-binding</keyword>
<dbReference type="AlphaFoldDB" id="A0A453KAG6"/>
<evidence type="ECO:0000313" key="7">
    <source>
        <dbReference type="Proteomes" id="UP000015105"/>
    </source>
</evidence>
<protein>
    <recommendedName>
        <fullName evidence="5">RecA family profile 1 domain-containing protein</fullName>
    </recommendedName>
</protein>
<reference evidence="7" key="2">
    <citation type="journal article" date="2017" name="Nat. Plants">
        <title>The Aegilops tauschii genome reveals multiple impacts of transposons.</title>
        <authorList>
            <person name="Zhao G."/>
            <person name="Zou C."/>
            <person name="Li K."/>
            <person name="Wang K."/>
            <person name="Li T."/>
            <person name="Gao L."/>
            <person name="Zhang X."/>
            <person name="Wang H."/>
            <person name="Yang Z."/>
            <person name="Liu X."/>
            <person name="Jiang W."/>
            <person name="Mao L."/>
            <person name="Kong X."/>
            <person name="Jiao Y."/>
            <person name="Jia J."/>
        </authorList>
    </citation>
    <scope>NUCLEOTIDE SEQUENCE [LARGE SCALE GENOMIC DNA]</scope>
    <source>
        <strain evidence="7">cv. AL8/78</strain>
    </source>
</reference>
<sequence length="199" mass="21676">STRTCASQTSPLPQPPPHFSSSSTRTSASYRRTRGMAPSKQYDEGGQLQLMEADRVEEEEECFESIDKLISQGINSGDVKKLQDAGIYTCNGLMMHTKKSLTGIKGLSEAKVDKICEAAEKLLSQGFMTGSDLLIKRKSVVRITTGSQTLDELLGGGIETLCITEAFGEFRSGKTQLAHTLCVSTQVHFLPCILSMKPH</sequence>
<keyword evidence="2" id="KW-0067">ATP-binding</keyword>
<keyword evidence="7" id="KW-1185">Reference proteome</keyword>
<dbReference type="GO" id="GO:0007131">
    <property type="term" value="P:reciprocal meiotic recombination"/>
    <property type="evidence" value="ECO:0007669"/>
    <property type="project" value="TreeGrafter"/>
</dbReference>
<dbReference type="Gene3D" id="1.10.150.20">
    <property type="entry name" value="5' to 3' exonuclease, C-terminal subdomain"/>
    <property type="match status" value="1"/>
</dbReference>
<dbReference type="Pfam" id="PF08423">
    <property type="entry name" value="Rad51"/>
    <property type="match status" value="1"/>
</dbReference>
<dbReference type="PANTHER" id="PTHR22942:SF30">
    <property type="entry name" value="MEIOTIC RECOMBINATION PROTEIN DMC1_LIM15 HOMOLOG"/>
    <property type="match status" value="1"/>
</dbReference>
<dbReference type="InterPro" id="IPR010995">
    <property type="entry name" value="DNA_repair_Rad51/TF_NusA_a-hlx"/>
</dbReference>
<evidence type="ECO:0000259" key="5">
    <source>
        <dbReference type="PROSITE" id="PS50162"/>
    </source>
</evidence>
<dbReference type="SUPFAM" id="SSF52540">
    <property type="entry name" value="P-loop containing nucleoside triphosphate hydrolases"/>
    <property type="match status" value="1"/>
</dbReference>